<dbReference type="PROSITE" id="PS50893">
    <property type="entry name" value="ABC_TRANSPORTER_2"/>
    <property type="match status" value="1"/>
</dbReference>
<dbReference type="InterPro" id="IPR003439">
    <property type="entry name" value="ABC_transporter-like_ATP-bd"/>
</dbReference>
<dbReference type="InterPro" id="IPR027417">
    <property type="entry name" value="P-loop_NTPase"/>
</dbReference>
<sequence length="194" mass="21377">MDIEIRNLSKSYNGKKVLDNVSCRFKEGSITLVMAPSGQGKTTLLRILMGLEEADSGEIDGLDGRKMGAVFQEDRLCRNLSPVSNIRLVCRKNITKTEIIEAMDAVGIAGCASQPVRELSGGMCRRVAILRALLSDSSILLMDEPFKGLDRETKLIVMDYTKSKYNGRTVILVTHDEAEALYMAGEDSGRICRI</sequence>
<evidence type="ECO:0000256" key="1">
    <source>
        <dbReference type="ARBA" id="ARBA00022448"/>
    </source>
</evidence>
<keyword evidence="6" id="KW-1185">Reference proteome</keyword>
<evidence type="ECO:0000256" key="2">
    <source>
        <dbReference type="ARBA" id="ARBA00022741"/>
    </source>
</evidence>
<feature type="domain" description="ABC transporter" evidence="4">
    <location>
        <begin position="3"/>
        <end position="194"/>
    </location>
</feature>
<dbReference type="PANTHER" id="PTHR42781">
    <property type="entry name" value="SPERMIDINE/PUTRESCINE IMPORT ATP-BINDING PROTEIN POTA"/>
    <property type="match status" value="1"/>
</dbReference>
<dbReference type="AlphaFoldDB" id="A0AB73T9E7"/>
<keyword evidence="1" id="KW-0813">Transport</keyword>
<comment type="caution">
    <text evidence="5">The sequence shown here is derived from an EMBL/GenBank/DDBJ whole genome shotgun (WGS) entry which is preliminary data.</text>
</comment>
<accession>A0AB73T9E7</accession>
<evidence type="ECO:0000259" key="4">
    <source>
        <dbReference type="PROSITE" id="PS50893"/>
    </source>
</evidence>
<dbReference type="Gene3D" id="3.40.50.300">
    <property type="entry name" value="P-loop containing nucleotide triphosphate hydrolases"/>
    <property type="match status" value="1"/>
</dbReference>
<dbReference type="InterPro" id="IPR050093">
    <property type="entry name" value="ABC_SmlMolc_Importer"/>
</dbReference>
<gene>
    <name evidence="5" type="ORF">C7383_101125</name>
</gene>
<reference evidence="5 6" key="1">
    <citation type="submission" date="2018-05" db="EMBL/GenBank/DDBJ databases">
        <authorList>
            <person name="Goeker M."/>
            <person name="Huntemann M."/>
            <person name="Clum A."/>
            <person name="Pillay M."/>
            <person name="Palaniappan K."/>
            <person name="Varghese N."/>
            <person name="Mikhailova N."/>
            <person name="Stamatis D."/>
            <person name="Reddy T."/>
            <person name="Daum C."/>
            <person name="Shapiro N."/>
            <person name="Ivanova N."/>
            <person name="Kyrpides N."/>
            <person name="Woyke T."/>
        </authorList>
    </citation>
    <scope>NUCLEOTIDE SEQUENCE [LARGE SCALE GENOMIC DNA]</scope>
    <source>
        <strain evidence="5 6">DSM 26524</strain>
    </source>
</reference>
<name>A0AB73T9E7_9FIRM</name>
<keyword evidence="3 5" id="KW-0067">ATP-binding</keyword>
<evidence type="ECO:0000256" key="3">
    <source>
        <dbReference type="ARBA" id="ARBA00022840"/>
    </source>
</evidence>
<dbReference type="InterPro" id="IPR003593">
    <property type="entry name" value="AAA+_ATPase"/>
</dbReference>
<dbReference type="Pfam" id="PF00005">
    <property type="entry name" value="ABC_tran"/>
    <property type="match status" value="1"/>
</dbReference>
<dbReference type="SUPFAM" id="SSF52540">
    <property type="entry name" value="P-loop containing nucleoside triphosphate hydrolases"/>
    <property type="match status" value="1"/>
</dbReference>
<evidence type="ECO:0000313" key="6">
    <source>
        <dbReference type="Proteomes" id="UP000245412"/>
    </source>
</evidence>
<dbReference type="InterPro" id="IPR017871">
    <property type="entry name" value="ABC_transporter-like_CS"/>
</dbReference>
<dbReference type="GO" id="GO:0016887">
    <property type="term" value="F:ATP hydrolysis activity"/>
    <property type="evidence" value="ECO:0007669"/>
    <property type="project" value="InterPro"/>
</dbReference>
<dbReference type="Proteomes" id="UP000245412">
    <property type="component" value="Unassembled WGS sequence"/>
</dbReference>
<protein>
    <submittedName>
        <fullName evidence="5">NitT/TauT family transport system ATP-binding protein</fullName>
    </submittedName>
</protein>
<proteinExistence type="predicted"/>
<keyword evidence="2" id="KW-0547">Nucleotide-binding</keyword>
<dbReference type="SMART" id="SM00382">
    <property type="entry name" value="AAA"/>
    <property type="match status" value="1"/>
</dbReference>
<evidence type="ECO:0000313" key="5">
    <source>
        <dbReference type="EMBL" id="PWJ78757.1"/>
    </source>
</evidence>
<dbReference type="GO" id="GO:0005524">
    <property type="term" value="F:ATP binding"/>
    <property type="evidence" value="ECO:0007669"/>
    <property type="project" value="UniProtKB-KW"/>
</dbReference>
<organism evidence="5 6">
    <name type="scientific">Murimonas intestini</name>
    <dbReference type="NCBI Taxonomy" id="1337051"/>
    <lineage>
        <taxon>Bacteria</taxon>
        <taxon>Bacillati</taxon>
        <taxon>Bacillota</taxon>
        <taxon>Clostridia</taxon>
        <taxon>Lachnospirales</taxon>
        <taxon>Lachnospiraceae</taxon>
        <taxon>Murimonas</taxon>
    </lineage>
</organism>
<dbReference type="PROSITE" id="PS00211">
    <property type="entry name" value="ABC_TRANSPORTER_1"/>
    <property type="match status" value="1"/>
</dbReference>
<dbReference type="PANTHER" id="PTHR42781:SF8">
    <property type="entry name" value="BICARBONATE TRANSPORT ATP-BINDING PROTEIN CMPC"/>
    <property type="match status" value="1"/>
</dbReference>
<dbReference type="EMBL" id="QGGY01000001">
    <property type="protein sequence ID" value="PWJ78757.1"/>
    <property type="molecule type" value="Genomic_DNA"/>
</dbReference>
<dbReference type="RefSeq" id="WP_109624206.1">
    <property type="nucleotide sequence ID" value="NZ_JANKBI010000001.1"/>
</dbReference>